<evidence type="ECO:0000256" key="4">
    <source>
        <dbReference type="ARBA" id="ARBA00022741"/>
    </source>
</evidence>
<evidence type="ECO:0000256" key="1">
    <source>
        <dbReference type="ARBA" id="ARBA00004123"/>
    </source>
</evidence>
<dbReference type="InterPro" id="IPR012340">
    <property type="entry name" value="NA-bd_OB-fold"/>
</dbReference>
<organism evidence="13">
    <name type="scientific">Oikopleura dioica</name>
    <name type="common">Tunicate</name>
    <dbReference type="NCBI Taxonomy" id="34765"/>
    <lineage>
        <taxon>Eukaryota</taxon>
        <taxon>Metazoa</taxon>
        <taxon>Chordata</taxon>
        <taxon>Tunicata</taxon>
        <taxon>Appendicularia</taxon>
        <taxon>Copelata</taxon>
        <taxon>Oikopleuridae</taxon>
        <taxon>Oikopleura</taxon>
    </lineage>
</organism>
<feature type="compositionally biased region" description="Basic residues" evidence="11">
    <location>
        <begin position="600"/>
        <end position="610"/>
    </location>
</feature>
<evidence type="ECO:0000259" key="12">
    <source>
        <dbReference type="PROSITE" id="PS50051"/>
    </source>
</evidence>
<protein>
    <recommendedName>
        <fullName evidence="10">DNA replication licensing factor MCM4</fullName>
        <ecNumber evidence="10">3.6.4.12</ecNumber>
    </recommendedName>
</protein>
<dbReference type="SUPFAM" id="SSF52540">
    <property type="entry name" value="P-loop containing nucleoside triphosphate hydrolases"/>
    <property type="match status" value="1"/>
</dbReference>
<evidence type="ECO:0000256" key="2">
    <source>
        <dbReference type="ARBA" id="ARBA00008010"/>
    </source>
</evidence>
<sequence>MDSDQPGSSQLFQRSSELGRSEVSSNGGRMPASSNLGMSEFDMSSPLNYGTPSGSSVAPGSNSTPMKQRPDVGHLTNVRQFEVNTDQSTRIDSEYDGGQASNENRLVIWGTDVCLEDSRERFKKFLLNYKMEDLCPEDHPGIKADEPFYFQKLVAIEYVRNNLFFNLDSSHLKEFDPQLYRQLVNYPSELIPILDMATNEVFYEKVATPDAILEHQIQVRPFNVDRTKSLRSLDPNDIDQLVTIRGMVIRATSLVPEMSLAFFKCAVCNNEEEIEIVKGRINEPGVCNRCQTTKSMRLIHNRCKYIGKQIIKLQEAPEEMPAGETPHSIPLHAYGNLVDAIQPGDRVNVTGIFRAGSIRVNPRNRNVKSVYRTHIDTIHFDKKSDEMLKRDEEGSAIDITPQRIEEIVKLSEELDIYDTLANSIAPSIFGNEDIKKGILLQLVGACEKNLSEAGRGKVRSEIHVLLCGDPGTSKSQLLSAVNRLVPRGQYTSGKGSSEMRDQRASDFVVGADADDWMDDGRDVFDDDDEPFQEDAKTKKQKKKMAKFASGSGNIAAMILKQAKNSKTKTKAKDIKMHDDDDLDAIMNEIDDGNVSMKVTPRLKKSKKSKKPQAPAITFNSSPEKSSKKRVLKQRVQNPTKRPKLDENVFKREAEAKQEYISDNDDELPDPGDVFGDNDFDEDMSEDENRIPKKEPSSTEISSKLQNISMEEEKSVINHVKEEPDSQIDWNATKTCVEFDKEEDIQYPVDENCLNLYWLDAYETQYNKSGKLYLTGRANVAGELKSCCLIISNIPHVVYILPRENSDTGDVYEEIGEWMDKNKVDSWKAKPMKKKNFFGGAGVPPEAEYLRVEYGPKNPLMSSTMKGAHFSHVFQRQSAAIRVLSAGEECHGSLLAEHQLVFSSIWRRDQLVQCGIRLYGLQSRSGASRQ</sequence>
<accession>E4YDU4</accession>
<comment type="similarity">
    <text evidence="2 10">Belongs to the MCM family.</text>
</comment>
<feature type="compositionally biased region" description="Acidic residues" evidence="11">
    <location>
        <begin position="661"/>
        <end position="685"/>
    </location>
</feature>
<keyword evidence="4 10" id="KW-0547">Nucleotide-binding</keyword>
<evidence type="ECO:0000256" key="7">
    <source>
        <dbReference type="ARBA" id="ARBA00022840"/>
    </source>
</evidence>
<dbReference type="EMBL" id="FN654439">
    <property type="protein sequence ID" value="CBY33694.1"/>
    <property type="molecule type" value="Genomic_DNA"/>
</dbReference>
<dbReference type="InterPro" id="IPR033762">
    <property type="entry name" value="MCM_OB"/>
</dbReference>
<dbReference type="InterPro" id="IPR001208">
    <property type="entry name" value="MCM_dom"/>
</dbReference>
<feature type="compositionally biased region" description="Polar residues" evidence="11">
    <location>
        <begin position="45"/>
        <end position="66"/>
    </location>
</feature>
<evidence type="ECO:0000256" key="6">
    <source>
        <dbReference type="ARBA" id="ARBA00022806"/>
    </source>
</evidence>
<dbReference type="Pfam" id="PF00493">
    <property type="entry name" value="MCM"/>
    <property type="match status" value="1"/>
</dbReference>
<dbReference type="GO" id="GO:0000727">
    <property type="term" value="P:double-strand break repair via break-induced replication"/>
    <property type="evidence" value="ECO:0007669"/>
    <property type="project" value="TreeGrafter"/>
</dbReference>
<feature type="region of interest" description="Disordered" evidence="11">
    <location>
        <begin position="596"/>
        <end position="702"/>
    </location>
</feature>
<name>E4YDU4_OIKDI</name>
<evidence type="ECO:0000313" key="13">
    <source>
        <dbReference type="EMBL" id="CBY33694.1"/>
    </source>
</evidence>
<dbReference type="SUPFAM" id="SSF50249">
    <property type="entry name" value="Nucleic acid-binding proteins"/>
    <property type="match status" value="1"/>
</dbReference>
<dbReference type="EC" id="3.6.4.12" evidence="10"/>
<dbReference type="Pfam" id="PF14551">
    <property type="entry name" value="MCM_N"/>
    <property type="match status" value="1"/>
</dbReference>
<dbReference type="Pfam" id="PF17207">
    <property type="entry name" value="MCM_OB"/>
    <property type="match status" value="1"/>
</dbReference>
<dbReference type="SMART" id="SM00350">
    <property type="entry name" value="MCM"/>
    <property type="match status" value="1"/>
</dbReference>
<comment type="subunit">
    <text evidence="10">Component of the MCM2-7 complex.</text>
</comment>
<dbReference type="AlphaFoldDB" id="E4YDU4"/>
<keyword evidence="6 10" id="KW-0347">Helicase</keyword>
<reference evidence="13" key="1">
    <citation type="journal article" date="2010" name="Science">
        <title>Plasticity of animal genome architecture unmasked by rapid evolution of a pelagic tunicate.</title>
        <authorList>
            <person name="Denoeud F."/>
            <person name="Henriet S."/>
            <person name="Mungpakdee S."/>
            <person name="Aury J.M."/>
            <person name="Da Silva C."/>
            <person name="Brinkmann H."/>
            <person name="Mikhaleva J."/>
            <person name="Olsen L.C."/>
            <person name="Jubin C."/>
            <person name="Canestro C."/>
            <person name="Bouquet J.M."/>
            <person name="Danks G."/>
            <person name="Poulain J."/>
            <person name="Campsteijn C."/>
            <person name="Adamski M."/>
            <person name="Cross I."/>
            <person name="Yadetie F."/>
            <person name="Muffato M."/>
            <person name="Louis A."/>
            <person name="Butcher S."/>
            <person name="Tsagkogeorga G."/>
            <person name="Konrad A."/>
            <person name="Singh S."/>
            <person name="Jensen M.F."/>
            <person name="Cong E.H."/>
            <person name="Eikeseth-Otteraa H."/>
            <person name="Noel B."/>
            <person name="Anthouard V."/>
            <person name="Porcel B.M."/>
            <person name="Kachouri-Lafond R."/>
            <person name="Nishino A."/>
            <person name="Ugolini M."/>
            <person name="Chourrout P."/>
            <person name="Nishida H."/>
            <person name="Aasland R."/>
            <person name="Huzurbazar S."/>
            <person name="Westhof E."/>
            <person name="Delsuc F."/>
            <person name="Lehrach H."/>
            <person name="Reinhardt R."/>
            <person name="Weissenbach J."/>
            <person name="Roy S.W."/>
            <person name="Artiguenave F."/>
            <person name="Postlethwait J.H."/>
            <person name="Manak J.R."/>
            <person name="Thompson E.M."/>
            <person name="Jaillon O."/>
            <person name="Du Pasquier L."/>
            <person name="Boudinot P."/>
            <person name="Liberles D.A."/>
            <person name="Volff J.N."/>
            <person name="Philippe H."/>
            <person name="Lenhard B."/>
            <person name="Roest Crollius H."/>
            <person name="Wincker P."/>
            <person name="Chourrout D."/>
        </authorList>
    </citation>
    <scope>NUCLEOTIDE SEQUENCE [LARGE SCALE GENOMIC DNA]</scope>
</reference>
<dbReference type="Gene3D" id="3.30.70.2820">
    <property type="match status" value="1"/>
</dbReference>
<dbReference type="Gene3D" id="2.20.28.10">
    <property type="match status" value="1"/>
</dbReference>
<dbReference type="SUPFAM" id="SSF53098">
    <property type="entry name" value="Ribonuclease H-like"/>
    <property type="match status" value="1"/>
</dbReference>
<dbReference type="GO" id="GO:0005524">
    <property type="term" value="F:ATP binding"/>
    <property type="evidence" value="ECO:0007669"/>
    <property type="project" value="UniProtKB-UniRule"/>
</dbReference>
<dbReference type="Gene3D" id="2.40.50.140">
    <property type="entry name" value="Nucleic acid-binding proteins"/>
    <property type="match status" value="1"/>
</dbReference>
<dbReference type="PROSITE" id="PS50051">
    <property type="entry name" value="MCM_2"/>
    <property type="match status" value="1"/>
</dbReference>
<comment type="catalytic activity">
    <reaction evidence="10">
        <text>ATP + H2O = ADP + phosphate + H(+)</text>
        <dbReference type="Rhea" id="RHEA:13065"/>
        <dbReference type="ChEBI" id="CHEBI:15377"/>
        <dbReference type="ChEBI" id="CHEBI:15378"/>
        <dbReference type="ChEBI" id="CHEBI:30616"/>
        <dbReference type="ChEBI" id="CHEBI:43474"/>
        <dbReference type="ChEBI" id="CHEBI:456216"/>
        <dbReference type="EC" id="3.6.4.12"/>
    </reaction>
</comment>
<evidence type="ECO:0000256" key="11">
    <source>
        <dbReference type="SAM" id="MobiDB-lite"/>
    </source>
</evidence>
<dbReference type="InterPro" id="IPR012337">
    <property type="entry name" value="RNaseH-like_sf"/>
</dbReference>
<proteinExistence type="inferred from homology"/>
<dbReference type="GO" id="GO:0003697">
    <property type="term" value="F:single-stranded DNA binding"/>
    <property type="evidence" value="ECO:0007669"/>
    <property type="project" value="TreeGrafter"/>
</dbReference>
<dbReference type="GO" id="GO:1902975">
    <property type="term" value="P:mitotic DNA replication initiation"/>
    <property type="evidence" value="ECO:0007669"/>
    <property type="project" value="TreeGrafter"/>
</dbReference>
<feature type="compositionally biased region" description="Basic and acidic residues" evidence="11">
    <location>
        <begin position="686"/>
        <end position="696"/>
    </location>
</feature>
<dbReference type="Proteomes" id="UP000011014">
    <property type="component" value="Unassembled WGS sequence"/>
</dbReference>
<feature type="region of interest" description="Disordered" evidence="11">
    <location>
        <begin position="1"/>
        <end position="71"/>
    </location>
</feature>
<dbReference type="InterPro" id="IPR008047">
    <property type="entry name" value="MCM_4"/>
</dbReference>
<dbReference type="GO" id="GO:0005634">
    <property type="term" value="C:nucleus"/>
    <property type="evidence" value="ECO:0007669"/>
    <property type="project" value="UniProtKB-SubCell"/>
</dbReference>
<dbReference type="PANTHER" id="PTHR11630">
    <property type="entry name" value="DNA REPLICATION LICENSING FACTOR MCM FAMILY MEMBER"/>
    <property type="match status" value="1"/>
</dbReference>
<dbReference type="Gene3D" id="3.30.1640.10">
    <property type="entry name" value="mini-chromosome maintenance (MCM) complex, chain A, domain 1"/>
    <property type="match status" value="1"/>
</dbReference>
<gene>
    <name evidence="13" type="ORF">GSOID_T00021633001</name>
</gene>
<feature type="domain" description="MCM C-terminal AAA(+) ATPase" evidence="12">
    <location>
        <begin position="416"/>
        <end position="497"/>
    </location>
</feature>
<dbReference type="GO" id="GO:0042555">
    <property type="term" value="C:MCM complex"/>
    <property type="evidence" value="ECO:0007669"/>
    <property type="project" value="UniProtKB-UniRule"/>
</dbReference>
<keyword evidence="7 10" id="KW-0067">ATP-binding</keyword>
<feature type="compositionally biased region" description="Polar residues" evidence="11">
    <location>
        <begin position="1"/>
        <end position="37"/>
    </location>
</feature>
<comment type="subcellular location">
    <subcellularLocation>
        <location evidence="1">Nucleus</location>
    </subcellularLocation>
</comment>
<dbReference type="InterPro" id="IPR031327">
    <property type="entry name" value="MCM"/>
</dbReference>
<evidence type="ECO:0000256" key="3">
    <source>
        <dbReference type="ARBA" id="ARBA00022705"/>
    </source>
</evidence>
<evidence type="ECO:0000256" key="9">
    <source>
        <dbReference type="ARBA" id="ARBA00023242"/>
    </source>
</evidence>
<comment type="function">
    <text evidence="10">Acts as component of the MCM2-7 complex (MCM complex) which is the replicative helicase essential for 'once per cell cycle' DNA replication initiation and elongation in eukaryotic cells. The active ATPase sites in the MCM2-7 ring are formed through the interaction surfaces of two neighboring subunits such that a critical structure of a conserved arginine finger motif is provided in trans relative to the ATP-binding site of the Walker A box of the adjacent subunit. The six ATPase active sites, however, are likely to contribute differentially to the complex helicase activity.</text>
</comment>
<evidence type="ECO:0000256" key="8">
    <source>
        <dbReference type="ARBA" id="ARBA00023125"/>
    </source>
</evidence>
<dbReference type="GO" id="GO:0016887">
    <property type="term" value="F:ATP hydrolysis activity"/>
    <property type="evidence" value="ECO:0007669"/>
    <property type="project" value="RHEA"/>
</dbReference>
<dbReference type="FunFam" id="3.30.1640.10:FF:000001">
    <property type="entry name" value="DNA helicase"/>
    <property type="match status" value="1"/>
</dbReference>
<evidence type="ECO:0000256" key="10">
    <source>
        <dbReference type="RuleBase" id="RU368062"/>
    </source>
</evidence>
<dbReference type="InterPro" id="IPR027417">
    <property type="entry name" value="P-loop_NTPase"/>
</dbReference>
<dbReference type="Gene3D" id="3.40.50.300">
    <property type="entry name" value="P-loop containing nucleotide triphosphate hydrolases"/>
    <property type="match status" value="1"/>
</dbReference>
<keyword evidence="9 10" id="KW-0539">Nucleus</keyword>
<keyword evidence="3 10" id="KW-0235">DNA replication</keyword>
<evidence type="ECO:0000256" key="5">
    <source>
        <dbReference type="ARBA" id="ARBA00022801"/>
    </source>
</evidence>
<dbReference type="FunFam" id="2.20.28.10:FF:000003">
    <property type="entry name" value="DNA helicase"/>
    <property type="match status" value="1"/>
</dbReference>
<keyword evidence="8 10" id="KW-0238">DNA-binding</keyword>
<dbReference type="InterPro" id="IPR027925">
    <property type="entry name" value="MCM_N"/>
</dbReference>
<dbReference type="PRINTS" id="PR01660">
    <property type="entry name" value="MCMPROTEIN4"/>
</dbReference>
<keyword evidence="5 10" id="KW-0378">Hydrolase</keyword>
<dbReference type="GO" id="GO:0017116">
    <property type="term" value="F:single-stranded DNA helicase activity"/>
    <property type="evidence" value="ECO:0007669"/>
    <property type="project" value="TreeGrafter"/>
</dbReference>
<feature type="compositionally biased region" description="Basic and acidic residues" evidence="11">
    <location>
        <begin position="642"/>
        <end position="659"/>
    </location>
</feature>
<dbReference type="GO" id="GO:0006271">
    <property type="term" value="P:DNA strand elongation involved in DNA replication"/>
    <property type="evidence" value="ECO:0007669"/>
    <property type="project" value="TreeGrafter"/>
</dbReference>
<dbReference type="PANTHER" id="PTHR11630:SF66">
    <property type="entry name" value="DNA REPLICATION LICENSING FACTOR MCM4"/>
    <property type="match status" value="1"/>
</dbReference>